<sequence length="125" mass="13078">MRDSDPVARPGELLVALSGAGPEDARRVRPAARAGRAYPWEPIAGRLRMTISFGLARITEPAGIAAAMDAADKRPYEAKQGGRNRVHARRAVAPGKDQDCRCAVTGGPPRGIRSSAGHPTGGSGR</sequence>
<keyword evidence="4" id="KW-1185">Reference proteome</keyword>
<name>A0A919K9C7_9ACTN</name>
<evidence type="ECO:0000259" key="2">
    <source>
        <dbReference type="Pfam" id="PF00990"/>
    </source>
</evidence>
<dbReference type="Proteomes" id="UP000629619">
    <property type="component" value="Unassembled WGS sequence"/>
</dbReference>
<accession>A0A919K9C7</accession>
<feature type="region of interest" description="Disordered" evidence="1">
    <location>
        <begin position="75"/>
        <end position="125"/>
    </location>
</feature>
<proteinExistence type="predicted"/>
<protein>
    <recommendedName>
        <fullName evidence="2">GGDEF domain-containing protein</fullName>
    </recommendedName>
</protein>
<evidence type="ECO:0000313" key="4">
    <source>
        <dbReference type="Proteomes" id="UP000629619"/>
    </source>
</evidence>
<gene>
    <name evidence="3" type="ORF">Asi03nite_09650</name>
</gene>
<dbReference type="Pfam" id="PF00990">
    <property type="entry name" value="GGDEF"/>
    <property type="match status" value="1"/>
</dbReference>
<dbReference type="Gene3D" id="3.30.70.270">
    <property type="match status" value="1"/>
</dbReference>
<organism evidence="3 4">
    <name type="scientific">Actinoplanes siamensis</name>
    <dbReference type="NCBI Taxonomy" id="1223317"/>
    <lineage>
        <taxon>Bacteria</taxon>
        <taxon>Bacillati</taxon>
        <taxon>Actinomycetota</taxon>
        <taxon>Actinomycetes</taxon>
        <taxon>Micromonosporales</taxon>
        <taxon>Micromonosporaceae</taxon>
        <taxon>Actinoplanes</taxon>
    </lineage>
</organism>
<feature type="domain" description="GGDEF" evidence="2">
    <location>
        <begin position="1"/>
        <end position="85"/>
    </location>
</feature>
<reference evidence="3" key="1">
    <citation type="submission" date="2021-01" db="EMBL/GenBank/DDBJ databases">
        <title>Whole genome shotgun sequence of Actinoplanes siamensis NBRC 109076.</title>
        <authorList>
            <person name="Komaki H."/>
            <person name="Tamura T."/>
        </authorList>
    </citation>
    <scope>NUCLEOTIDE SEQUENCE</scope>
    <source>
        <strain evidence="3">NBRC 109076</strain>
    </source>
</reference>
<dbReference type="SUPFAM" id="SSF55073">
    <property type="entry name" value="Nucleotide cyclase"/>
    <property type="match status" value="1"/>
</dbReference>
<dbReference type="InterPro" id="IPR000160">
    <property type="entry name" value="GGDEF_dom"/>
</dbReference>
<dbReference type="EMBL" id="BOMW01000010">
    <property type="protein sequence ID" value="GIF03427.1"/>
    <property type="molecule type" value="Genomic_DNA"/>
</dbReference>
<evidence type="ECO:0000313" key="3">
    <source>
        <dbReference type="EMBL" id="GIF03427.1"/>
    </source>
</evidence>
<comment type="caution">
    <text evidence="3">The sequence shown here is derived from an EMBL/GenBank/DDBJ whole genome shotgun (WGS) entry which is preliminary data.</text>
</comment>
<dbReference type="RefSeq" id="WP_203677158.1">
    <property type="nucleotide sequence ID" value="NZ_BOMW01000010.1"/>
</dbReference>
<dbReference type="InterPro" id="IPR029787">
    <property type="entry name" value="Nucleotide_cyclase"/>
</dbReference>
<evidence type="ECO:0000256" key="1">
    <source>
        <dbReference type="SAM" id="MobiDB-lite"/>
    </source>
</evidence>
<dbReference type="InterPro" id="IPR043128">
    <property type="entry name" value="Rev_trsase/Diguanyl_cyclase"/>
</dbReference>
<dbReference type="AlphaFoldDB" id="A0A919K9C7"/>